<organism evidence="3 4">
    <name type="scientific">Winogradskyella immobilis</name>
    <dbReference type="NCBI Taxonomy" id="2816852"/>
    <lineage>
        <taxon>Bacteria</taxon>
        <taxon>Pseudomonadati</taxon>
        <taxon>Bacteroidota</taxon>
        <taxon>Flavobacteriia</taxon>
        <taxon>Flavobacteriales</taxon>
        <taxon>Flavobacteriaceae</taxon>
        <taxon>Winogradskyella</taxon>
    </lineage>
</organism>
<evidence type="ECO:0000313" key="4">
    <source>
        <dbReference type="Proteomes" id="UP000778797"/>
    </source>
</evidence>
<feature type="non-terminal residue" evidence="3">
    <location>
        <position position="163"/>
    </location>
</feature>
<dbReference type="EMBL" id="JAFMPT010000069">
    <property type="protein sequence ID" value="MCC1485684.1"/>
    <property type="molecule type" value="Genomic_DNA"/>
</dbReference>
<comment type="caution">
    <text evidence="3">The sequence shown here is derived from an EMBL/GenBank/DDBJ whole genome shotgun (WGS) entry which is preliminary data.</text>
</comment>
<feature type="region of interest" description="Disordered" evidence="1">
    <location>
        <begin position="1"/>
        <end position="49"/>
    </location>
</feature>
<keyword evidence="4" id="KW-1185">Reference proteome</keyword>
<feature type="non-terminal residue" evidence="3">
    <location>
        <position position="1"/>
    </location>
</feature>
<sequence>NQATAEGDDPNGDPVSDDSDDPTDSTDVDPDGDNDPDDPTVTSLGQDPSISLLKTAVFNDEDGDGFGDVGETITYSFTVSNTGNVPVTNISITDPLVTVTGGPIDLAVGASDSTSFTAIYTLDQDDIDAGFVMNQATAEGDDPNGDPVSDDSDDPTDSTDVDP</sequence>
<feature type="domain" description="DUF7507" evidence="2">
    <location>
        <begin position="48"/>
        <end position="150"/>
    </location>
</feature>
<evidence type="ECO:0000259" key="2">
    <source>
        <dbReference type="Pfam" id="PF24346"/>
    </source>
</evidence>
<dbReference type="InterPro" id="IPR047589">
    <property type="entry name" value="DUF11_rpt"/>
</dbReference>
<protein>
    <submittedName>
        <fullName evidence="3">Gliding motility-associated C-terminal domain-containing protein</fullName>
    </submittedName>
</protein>
<dbReference type="NCBIfam" id="TIGR01451">
    <property type="entry name" value="B_ant_repeat"/>
    <property type="match status" value="1"/>
</dbReference>
<evidence type="ECO:0000313" key="3">
    <source>
        <dbReference type="EMBL" id="MCC1485684.1"/>
    </source>
</evidence>
<feature type="compositionally biased region" description="Acidic residues" evidence="1">
    <location>
        <begin position="139"/>
        <end position="163"/>
    </location>
</feature>
<dbReference type="Gene3D" id="2.60.40.10">
    <property type="entry name" value="Immunoglobulins"/>
    <property type="match status" value="1"/>
</dbReference>
<accession>A0ABS8ER24</accession>
<evidence type="ECO:0000256" key="1">
    <source>
        <dbReference type="SAM" id="MobiDB-lite"/>
    </source>
</evidence>
<dbReference type="Pfam" id="PF24346">
    <property type="entry name" value="DUF7507"/>
    <property type="match status" value="1"/>
</dbReference>
<feature type="compositionally biased region" description="Acidic residues" evidence="1">
    <location>
        <begin position="1"/>
        <end position="38"/>
    </location>
</feature>
<reference evidence="4" key="2">
    <citation type="submission" date="2023-07" db="EMBL/GenBank/DDBJ databases">
        <title>Genome of Winogradskyella sp. E313.</title>
        <authorList>
            <person name="Zhou Y."/>
        </authorList>
    </citation>
    <scope>NUCLEOTIDE SEQUENCE [LARGE SCALE GENOMIC DNA]</scope>
    <source>
        <strain evidence="4">E313</strain>
    </source>
</reference>
<dbReference type="InterPro" id="IPR013783">
    <property type="entry name" value="Ig-like_fold"/>
</dbReference>
<dbReference type="Proteomes" id="UP000778797">
    <property type="component" value="Unassembled WGS sequence"/>
</dbReference>
<reference evidence="4" key="1">
    <citation type="submission" date="2021-03" db="EMBL/GenBank/DDBJ databases">
        <title>Genome of Cognatishimia sp. F0-27.</title>
        <authorList>
            <person name="Ping X."/>
        </authorList>
    </citation>
    <scope>NUCLEOTIDE SEQUENCE [LARGE SCALE GENOMIC DNA]</scope>
    <source>
        <strain evidence="4">E313</strain>
    </source>
</reference>
<gene>
    <name evidence="3" type="ORF">J1C55_13880</name>
</gene>
<name>A0ABS8ER24_9FLAO</name>
<proteinExistence type="predicted"/>
<feature type="region of interest" description="Disordered" evidence="1">
    <location>
        <begin position="133"/>
        <end position="163"/>
    </location>
</feature>
<dbReference type="InterPro" id="IPR055354">
    <property type="entry name" value="DUF7507"/>
</dbReference>